<protein>
    <recommendedName>
        <fullName evidence="4 14">Undecaprenyl-diphosphatase</fullName>
        <ecNumber evidence="3 14">3.6.1.27</ecNumber>
    </recommendedName>
    <alternativeName>
        <fullName evidence="12 14">Bacitracin resistance protein</fullName>
    </alternativeName>
    <alternativeName>
        <fullName evidence="11 14">Undecaprenyl pyrophosphate phosphatase</fullName>
    </alternativeName>
</protein>
<dbReference type="GO" id="GO:0005886">
    <property type="term" value="C:plasma membrane"/>
    <property type="evidence" value="ECO:0007669"/>
    <property type="project" value="UniProtKB-SubCell"/>
</dbReference>
<evidence type="ECO:0000256" key="5">
    <source>
        <dbReference type="ARBA" id="ARBA00022475"/>
    </source>
</evidence>
<dbReference type="GO" id="GO:0050380">
    <property type="term" value="F:undecaprenyl-diphosphatase activity"/>
    <property type="evidence" value="ECO:0007669"/>
    <property type="project" value="UniProtKB-UniRule"/>
</dbReference>
<proteinExistence type="inferred from homology"/>
<dbReference type="RefSeq" id="WP_145379350.1">
    <property type="nucleotide sequence ID" value="NZ_CP036276.1"/>
</dbReference>
<keyword evidence="9 14" id="KW-0472">Membrane</keyword>
<keyword evidence="16" id="KW-1185">Reference proteome</keyword>
<comment type="miscellaneous">
    <text evidence="14">Bacitracin is thought to be involved in the inhibition of peptidoglycan synthesis by sequestering undecaprenyl diphosphate, thereby reducing the pool of lipid carrier available.</text>
</comment>
<comment type="similarity">
    <text evidence="2 14">Belongs to the UppP family.</text>
</comment>
<evidence type="ECO:0000313" key="16">
    <source>
        <dbReference type="Proteomes" id="UP000319383"/>
    </source>
</evidence>
<evidence type="ECO:0000256" key="6">
    <source>
        <dbReference type="ARBA" id="ARBA00022692"/>
    </source>
</evidence>
<dbReference type="Pfam" id="PF02673">
    <property type="entry name" value="BacA"/>
    <property type="match status" value="1"/>
</dbReference>
<keyword evidence="5 14" id="KW-1003">Cell membrane</keyword>
<gene>
    <name evidence="14 15" type="primary">uppP</name>
    <name evidence="15" type="ORF">Mal52_53410</name>
</gene>
<accession>A0A517ZWF3</accession>
<keyword evidence="14" id="KW-0961">Cell wall biogenesis/degradation</keyword>
<keyword evidence="6 14" id="KW-0812">Transmembrane</keyword>
<name>A0A517ZWF3_9PLAN</name>
<feature type="transmembrane region" description="Helical" evidence="14">
    <location>
        <begin position="112"/>
        <end position="132"/>
    </location>
</feature>
<evidence type="ECO:0000313" key="15">
    <source>
        <dbReference type="EMBL" id="QDU46819.1"/>
    </source>
</evidence>
<evidence type="ECO:0000256" key="1">
    <source>
        <dbReference type="ARBA" id="ARBA00004651"/>
    </source>
</evidence>
<evidence type="ECO:0000256" key="13">
    <source>
        <dbReference type="ARBA" id="ARBA00047594"/>
    </source>
</evidence>
<sequence>MFSPEFWQAVLLGVVQGIAEFLPISSSGHLVVLGPPVGRWMGTTAHSDENLVLNVVLHLGTLLSILVVYRRAIWNLLKDFRLCLYIVLATIPLGIAGLTLKPLLDRAFETPMVVAIGWIATAGMLLVGQKSANRPDAKPLAEMTAWQAIMIGLFQAVALVPGISRSGSTISGGMLCGLRRNDAATFSFFIAIPAISAAALKVLMDAVSLESADQSAVSMLVTQWPALLAGALTSFVVGVVALKLLLKAVATMRLHWFAYYCLAMATGTLIWQLGPWSAAG</sequence>
<evidence type="ECO:0000256" key="4">
    <source>
        <dbReference type="ARBA" id="ARBA00021581"/>
    </source>
</evidence>
<evidence type="ECO:0000256" key="10">
    <source>
        <dbReference type="ARBA" id="ARBA00023251"/>
    </source>
</evidence>
<evidence type="ECO:0000256" key="7">
    <source>
        <dbReference type="ARBA" id="ARBA00022801"/>
    </source>
</evidence>
<dbReference type="KEGG" id="sdyn:Mal52_53410"/>
<feature type="transmembrane region" description="Helical" evidence="14">
    <location>
        <begin position="82"/>
        <end position="100"/>
    </location>
</feature>
<dbReference type="AlphaFoldDB" id="A0A517ZWF3"/>
<dbReference type="HAMAP" id="MF_01006">
    <property type="entry name" value="Undec_diphosphatase"/>
    <property type="match status" value="1"/>
</dbReference>
<dbReference type="GO" id="GO:0046677">
    <property type="term" value="P:response to antibiotic"/>
    <property type="evidence" value="ECO:0007669"/>
    <property type="project" value="UniProtKB-UniRule"/>
</dbReference>
<comment type="function">
    <text evidence="14">Catalyzes the dephosphorylation of undecaprenyl diphosphate (UPP). Confers resistance to bacitracin.</text>
</comment>
<evidence type="ECO:0000256" key="8">
    <source>
        <dbReference type="ARBA" id="ARBA00022989"/>
    </source>
</evidence>
<dbReference type="GO" id="GO:0009252">
    <property type="term" value="P:peptidoglycan biosynthetic process"/>
    <property type="evidence" value="ECO:0007669"/>
    <property type="project" value="UniProtKB-KW"/>
</dbReference>
<evidence type="ECO:0000256" key="14">
    <source>
        <dbReference type="HAMAP-Rule" id="MF_01006"/>
    </source>
</evidence>
<dbReference type="EMBL" id="CP036276">
    <property type="protein sequence ID" value="QDU46819.1"/>
    <property type="molecule type" value="Genomic_DNA"/>
</dbReference>
<evidence type="ECO:0000256" key="11">
    <source>
        <dbReference type="ARBA" id="ARBA00032707"/>
    </source>
</evidence>
<dbReference type="Proteomes" id="UP000319383">
    <property type="component" value="Chromosome"/>
</dbReference>
<comment type="catalytic activity">
    <reaction evidence="13 14">
        <text>di-trans,octa-cis-undecaprenyl diphosphate + H2O = di-trans,octa-cis-undecaprenyl phosphate + phosphate + H(+)</text>
        <dbReference type="Rhea" id="RHEA:28094"/>
        <dbReference type="ChEBI" id="CHEBI:15377"/>
        <dbReference type="ChEBI" id="CHEBI:15378"/>
        <dbReference type="ChEBI" id="CHEBI:43474"/>
        <dbReference type="ChEBI" id="CHEBI:58405"/>
        <dbReference type="ChEBI" id="CHEBI:60392"/>
        <dbReference type="EC" id="3.6.1.27"/>
    </reaction>
</comment>
<organism evidence="15 16">
    <name type="scientific">Symmachiella dynata</name>
    <dbReference type="NCBI Taxonomy" id="2527995"/>
    <lineage>
        <taxon>Bacteria</taxon>
        <taxon>Pseudomonadati</taxon>
        <taxon>Planctomycetota</taxon>
        <taxon>Planctomycetia</taxon>
        <taxon>Planctomycetales</taxon>
        <taxon>Planctomycetaceae</taxon>
        <taxon>Symmachiella</taxon>
    </lineage>
</organism>
<dbReference type="PANTHER" id="PTHR30622:SF4">
    <property type="entry name" value="UNDECAPRENYL-DIPHOSPHATASE"/>
    <property type="match status" value="1"/>
</dbReference>
<dbReference type="GO" id="GO:0008360">
    <property type="term" value="P:regulation of cell shape"/>
    <property type="evidence" value="ECO:0007669"/>
    <property type="project" value="UniProtKB-KW"/>
</dbReference>
<keyword evidence="8 14" id="KW-1133">Transmembrane helix</keyword>
<comment type="subcellular location">
    <subcellularLocation>
        <location evidence="1 14">Cell membrane</location>
        <topology evidence="1 14">Multi-pass membrane protein</topology>
    </subcellularLocation>
</comment>
<dbReference type="EC" id="3.6.1.27" evidence="3 14"/>
<evidence type="ECO:0000256" key="12">
    <source>
        <dbReference type="ARBA" id="ARBA00032932"/>
    </source>
</evidence>
<evidence type="ECO:0000256" key="9">
    <source>
        <dbReference type="ARBA" id="ARBA00023136"/>
    </source>
</evidence>
<keyword evidence="14" id="KW-0573">Peptidoglycan synthesis</keyword>
<keyword evidence="10 14" id="KW-0046">Antibiotic resistance</keyword>
<feature type="transmembrane region" description="Helical" evidence="14">
    <location>
        <begin position="51"/>
        <end position="70"/>
    </location>
</feature>
<feature type="transmembrane region" description="Helical" evidence="14">
    <location>
        <begin position="224"/>
        <end position="245"/>
    </location>
</feature>
<dbReference type="PANTHER" id="PTHR30622">
    <property type="entry name" value="UNDECAPRENYL-DIPHOSPHATASE"/>
    <property type="match status" value="1"/>
</dbReference>
<keyword evidence="14" id="KW-0133">Cell shape</keyword>
<dbReference type="GO" id="GO:0071555">
    <property type="term" value="P:cell wall organization"/>
    <property type="evidence" value="ECO:0007669"/>
    <property type="project" value="UniProtKB-KW"/>
</dbReference>
<reference evidence="15 16" key="1">
    <citation type="submission" date="2019-02" db="EMBL/GenBank/DDBJ databases">
        <title>Deep-cultivation of Planctomycetes and their phenomic and genomic characterization uncovers novel biology.</title>
        <authorList>
            <person name="Wiegand S."/>
            <person name="Jogler M."/>
            <person name="Boedeker C."/>
            <person name="Pinto D."/>
            <person name="Vollmers J."/>
            <person name="Rivas-Marin E."/>
            <person name="Kohn T."/>
            <person name="Peeters S.H."/>
            <person name="Heuer A."/>
            <person name="Rast P."/>
            <person name="Oberbeckmann S."/>
            <person name="Bunk B."/>
            <person name="Jeske O."/>
            <person name="Meyerdierks A."/>
            <person name="Storesund J.E."/>
            <person name="Kallscheuer N."/>
            <person name="Luecker S."/>
            <person name="Lage O.M."/>
            <person name="Pohl T."/>
            <person name="Merkel B.J."/>
            <person name="Hornburger P."/>
            <person name="Mueller R.-W."/>
            <person name="Bruemmer F."/>
            <person name="Labrenz M."/>
            <person name="Spormann A.M."/>
            <person name="Op den Camp H."/>
            <person name="Overmann J."/>
            <person name="Amann R."/>
            <person name="Jetten M.S.M."/>
            <person name="Mascher T."/>
            <person name="Medema M.H."/>
            <person name="Devos D.P."/>
            <person name="Kaster A.-K."/>
            <person name="Ovreas L."/>
            <person name="Rohde M."/>
            <person name="Galperin M.Y."/>
            <person name="Jogler C."/>
        </authorList>
    </citation>
    <scope>NUCLEOTIDE SEQUENCE [LARGE SCALE GENOMIC DNA]</scope>
    <source>
        <strain evidence="15 16">Mal52</strain>
    </source>
</reference>
<feature type="transmembrane region" description="Helical" evidence="14">
    <location>
        <begin position="257"/>
        <end position="274"/>
    </location>
</feature>
<keyword evidence="7 14" id="KW-0378">Hydrolase</keyword>
<dbReference type="InterPro" id="IPR003824">
    <property type="entry name" value="UppP"/>
</dbReference>
<evidence type="ECO:0000256" key="3">
    <source>
        <dbReference type="ARBA" id="ARBA00012374"/>
    </source>
</evidence>
<feature type="transmembrane region" description="Helical" evidence="14">
    <location>
        <begin position="183"/>
        <end position="204"/>
    </location>
</feature>
<evidence type="ECO:0000256" key="2">
    <source>
        <dbReference type="ARBA" id="ARBA00010621"/>
    </source>
</evidence>